<dbReference type="STRING" id="1122244.GCA_000426885_01076"/>
<organism evidence="1 2">
    <name type="scientific">Moraxella caprae</name>
    <dbReference type="NCBI Taxonomy" id="90240"/>
    <lineage>
        <taxon>Bacteria</taxon>
        <taxon>Pseudomonadati</taxon>
        <taxon>Pseudomonadota</taxon>
        <taxon>Gammaproteobacteria</taxon>
        <taxon>Moraxellales</taxon>
        <taxon>Moraxellaceae</taxon>
        <taxon>Moraxella</taxon>
    </lineage>
</organism>
<dbReference type="AlphaFoldDB" id="A0A378R276"/>
<proteinExistence type="predicted"/>
<dbReference type="EMBL" id="UGQB01000004">
    <property type="protein sequence ID" value="STZ08757.1"/>
    <property type="molecule type" value="Genomic_DNA"/>
</dbReference>
<gene>
    <name evidence="1" type="ORF">NCTC12877_01763</name>
</gene>
<keyword evidence="2" id="KW-1185">Reference proteome</keyword>
<protein>
    <submittedName>
        <fullName evidence="1">Uncharacterized protein</fullName>
    </submittedName>
</protein>
<evidence type="ECO:0000313" key="1">
    <source>
        <dbReference type="EMBL" id="STZ08757.1"/>
    </source>
</evidence>
<sequence>MTSLLGLFIGVLIALCLLFPILAIPLIILAVALCAFIQGFLESLIEFF</sequence>
<dbReference type="Proteomes" id="UP000254065">
    <property type="component" value="Unassembled WGS sequence"/>
</dbReference>
<name>A0A378R276_9GAMM</name>
<evidence type="ECO:0000313" key="2">
    <source>
        <dbReference type="Proteomes" id="UP000254065"/>
    </source>
</evidence>
<accession>A0A378R276</accession>
<reference evidence="1 2" key="1">
    <citation type="submission" date="2018-06" db="EMBL/GenBank/DDBJ databases">
        <authorList>
            <consortium name="Pathogen Informatics"/>
            <person name="Doyle S."/>
        </authorList>
    </citation>
    <scope>NUCLEOTIDE SEQUENCE [LARGE SCALE GENOMIC DNA]</scope>
    <source>
        <strain evidence="1 2">NCTC12877</strain>
    </source>
</reference>